<accession>A0AAD8EVJ8</accession>
<dbReference type="Proteomes" id="UP001233172">
    <property type="component" value="Unassembled WGS sequence"/>
</dbReference>
<comment type="caution">
    <text evidence="2">The sequence shown here is derived from an EMBL/GenBank/DDBJ whole genome shotgun (WGS) entry which is preliminary data.</text>
</comment>
<name>A0AAD8EVJ8_BIOPF</name>
<dbReference type="EMBL" id="JASAOG010000255">
    <property type="protein sequence ID" value="KAK0041972.1"/>
    <property type="molecule type" value="Genomic_DNA"/>
</dbReference>
<evidence type="ECO:0000313" key="2">
    <source>
        <dbReference type="EMBL" id="KAK0041972.1"/>
    </source>
</evidence>
<organism evidence="2 3">
    <name type="scientific">Biomphalaria pfeifferi</name>
    <name type="common">Bloodfluke planorb</name>
    <name type="synonym">Freshwater snail</name>
    <dbReference type="NCBI Taxonomy" id="112525"/>
    <lineage>
        <taxon>Eukaryota</taxon>
        <taxon>Metazoa</taxon>
        <taxon>Spiralia</taxon>
        <taxon>Lophotrochozoa</taxon>
        <taxon>Mollusca</taxon>
        <taxon>Gastropoda</taxon>
        <taxon>Heterobranchia</taxon>
        <taxon>Euthyneura</taxon>
        <taxon>Panpulmonata</taxon>
        <taxon>Hygrophila</taxon>
        <taxon>Lymnaeoidea</taxon>
        <taxon>Planorbidae</taxon>
        <taxon>Biomphalaria</taxon>
    </lineage>
</organism>
<protein>
    <submittedName>
        <fullName evidence="2">Tigger transposable element-derived protein 1</fullName>
    </submittedName>
</protein>
<reference evidence="2" key="1">
    <citation type="journal article" date="2023" name="PLoS Negl. Trop. Dis.">
        <title>A genome sequence for Biomphalaria pfeifferi, the major vector snail for the human-infecting parasite Schistosoma mansoni.</title>
        <authorList>
            <person name="Bu L."/>
            <person name="Lu L."/>
            <person name="Laidemitt M.R."/>
            <person name="Zhang S.M."/>
            <person name="Mutuku M."/>
            <person name="Mkoji G."/>
            <person name="Steinauer M."/>
            <person name="Loker E.S."/>
        </authorList>
    </citation>
    <scope>NUCLEOTIDE SEQUENCE</scope>
    <source>
        <strain evidence="2">KasaAsao</strain>
    </source>
</reference>
<evidence type="ECO:0000313" key="3">
    <source>
        <dbReference type="Proteomes" id="UP001233172"/>
    </source>
</evidence>
<reference evidence="2" key="2">
    <citation type="submission" date="2023-04" db="EMBL/GenBank/DDBJ databases">
        <authorList>
            <person name="Bu L."/>
            <person name="Lu L."/>
            <person name="Laidemitt M.R."/>
            <person name="Zhang S.M."/>
            <person name="Mutuku M."/>
            <person name="Mkoji G."/>
            <person name="Steinauer M."/>
            <person name="Loker E.S."/>
        </authorList>
    </citation>
    <scope>NUCLEOTIDE SEQUENCE</scope>
    <source>
        <strain evidence="2">KasaAsao</strain>
        <tissue evidence="2">Whole Snail</tissue>
    </source>
</reference>
<sequence>MDSLRCYKEILEEKKMVSFQSNLQQYFKKVDRPATEPAADPPTDPVLVFSTSPAPFDSPASVSPESSVASSQ</sequence>
<feature type="region of interest" description="Disordered" evidence="1">
    <location>
        <begin position="30"/>
        <end position="72"/>
    </location>
</feature>
<keyword evidence="3" id="KW-1185">Reference proteome</keyword>
<feature type="compositionally biased region" description="Low complexity" evidence="1">
    <location>
        <begin position="58"/>
        <end position="72"/>
    </location>
</feature>
<evidence type="ECO:0000256" key="1">
    <source>
        <dbReference type="SAM" id="MobiDB-lite"/>
    </source>
</evidence>
<dbReference type="AlphaFoldDB" id="A0AAD8EVJ8"/>
<proteinExistence type="predicted"/>
<gene>
    <name evidence="2" type="ORF">Bpfe_028602</name>
</gene>